<dbReference type="Proteomes" id="UP000265520">
    <property type="component" value="Unassembled WGS sequence"/>
</dbReference>
<sequence>CCGGLCAVNGGALVTYNSSHGEAPMGSGAVMNSGSVIIN</sequence>
<keyword evidence="2" id="KW-1185">Reference proteome</keyword>
<feature type="non-terminal residue" evidence="1">
    <location>
        <position position="1"/>
    </location>
</feature>
<evidence type="ECO:0000313" key="1">
    <source>
        <dbReference type="EMBL" id="MCI39911.1"/>
    </source>
</evidence>
<organism evidence="1 2">
    <name type="scientific">Trifolium medium</name>
    <dbReference type="NCBI Taxonomy" id="97028"/>
    <lineage>
        <taxon>Eukaryota</taxon>
        <taxon>Viridiplantae</taxon>
        <taxon>Streptophyta</taxon>
        <taxon>Embryophyta</taxon>
        <taxon>Tracheophyta</taxon>
        <taxon>Spermatophyta</taxon>
        <taxon>Magnoliopsida</taxon>
        <taxon>eudicotyledons</taxon>
        <taxon>Gunneridae</taxon>
        <taxon>Pentapetalae</taxon>
        <taxon>rosids</taxon>
        <taxon>fabids</taxon>
        <taxon>Fabales</taxon>
        <taxon>Fabaceae</taxon>
        <taxon>Papilionoideae</taxon>
        <taxon>50 kb inversion clade</taxon>
        <taxon>NPAAA clade</taxon>
        <taxon>Hologalegina</taxon>
        <taxon>IRL clade</taxon>
        <taxon>Trifolieae</taxon>
        <taxon>Trifolium</taxon>
    </lineage>
</organism>
<comment type="caution">
    <text evidence="1">The sequence shown here is derived from an EMBL/GenBank/DDBJ whole genome shotgun (WGS) entry which is preliminary data.</text>
</comment>
<dbReference type="EMBL" id="LXQA010273379">
    <property type="protein sequence ID" value="MCI39911.1"/>
    <property type="molecule type" value="Genomic_DNA"/>
</dbReference>
<dbReference type="AlphaFoldDB" id="A0A392RTD8"/>
<proteinExistence type="predicted"/>
<protein>
    <submittedName>
        <fullName evidence="1">Uncharacterized protein</fullName>
    </submittedName>
</protein>
<accession>A0A392RTD8</accession>
<evidence type="ECO:0000313" key="2">
    <source>
        <dbReference type="Proteomes" id="UP000265520"/>
    </source>
</evidence>
<name>A0A392RTD8_9FABA</name>
<reference evidence="1 2" key="1">
    <citation type="journal article" date="2018" name="Front. Plant Sci.">
        <title>Red Clover (Trifolium pratense) and Zigzag Clover (T. medium) - A Picture of Genomic Similarities and Differences.</title>
        <authorList>
            <person name="Dluhosova J."/>
            <person name="Istvanek J."/>
            <person name="Nedelnik J."/>
            <person name="Repkova J."/>
        </authorList>
    </citation>
    <scope>NUCLEOTIDE SEQUENCE [LARGE SCALE GENOMIC DNA]</scope>
    <source>
        <strain evidence="2">cv. 10/8</strain>
        <tissue evidence="1">Leaf</tissue>
    </source>
</reference>